<dbReference type="PANTHER" id="PTHR34504">
    <property type="entry name" value="ANTITOXIN HICB"/>
    <property type="match status" value="1"/>
</dbReference>
<dbReference type="Proteomes" id="UP000095598">
    <property type="component" value="Unassembled WGS sequence"/>
</dbReference>
<dbReference type="KEGG" id="bprl:CL2_08170"/>
<feature type="domain" description="HicB-like antitoxin of toxin-antitoxin system" evidence="1">
    <location>
        <begin position="16"/>
        <end position="78"/>
    </location>
</feature>
<evidence type="ECO:0000313" key="12">
    <source>
        <dbReference type="Proteomes" id="UP001644750"/>
    </source>
</evidence>
<gene>
    <name evidence="3" type="ORF">CL2_08170</name>
    <name evidence="2" type="ORF">DO83_11315</name>
    <name evidence="4" type="ORF">ERS852425_01729</name>
    <name evidence="5" type="ORF">ERS852571_02450</name>
    <name evidence="6" type="ORF">G5A72_13915</name>
    <name evidence="7" type="ORF">RBI15_10810</name>
</gene>
<evidence type="ECO:0000313" key="7">
    <source>
        <dbReference type="EMBL" id="WMD15863.1"/>
    </source>
</evidence>
<proteinExistence type="predicted"/>
<dbReference type="InterPro" id="IPR010985">
    <property type="entry name" value="Ribbon_hlx_hlx"/>
</dbReference>
<keyword evidence="12" id="KW-1185">Reference proteome</keyword>
<dbReference type="PATRIC" id="fig|245018.3.peg.1007"/>
<evidence type="ECO:0000313" key="8">
    <source>
        <dbReference type="Proteomes" id="UP000008960"/>
    </source>
</evidence>
<dbReference type="EMBL" id="CP012098">
    <property type="protein sequence ID" value="AQP40108.1"/>
    <property type="molecule type" value="Genomic_DNA"/>
</dbReference>
<dbReference type="AlphaFoldDB" id="D4MZ00"/>
<dbReference type="Proteomes" id="UP000008960">
    <property type="component" value="Chromosome"/>
</dbReference>
<accession>D4MZ00</accession>
<evidence type="ECO:0000313" key="11">
    <source>
        <dbReference type="Proteomes" id="UP000188159"/>
    </source>
</evidence>
<reference evidence="9 10" key="3">
    <citation type="submission" date="2015-09" db="EMBL/GenBank/DDBJ databases">
        <authorList>
            <consortium name="Pathogen Informatics"/>
        </authorList>
    </citation>
    <scope>NUCLEOTIDE SEQUENCE [LARGE SCALE GENOMIC DNA]</scope>
    <source>
        <strain evidence="4 10">2789STDY5608868</strain>
        <strain evidence="5 9">2789STDY5834959</strain>
    </source>
</reference>
<dbReference type="Proteomes" id="UP001243496">
    <property type="component" value="Chromosome"/>
</dbReference>
<dbReference type="Pfam" id="PF15919">
    <property type="entry name" value="HicB_lk_antitox"/>
    <property type="match status" value="1"/>
</dbReference>
<reference evidence="6 12" key="5">
    <citation type="journal article" date="2020" name="Cell Host Microbe">
        <title>Functional and Genomic Variation between Human-Derived Isolates of Lachnospiraceae Reveals Inter- and Intra-Species Diversity.</title>
        <authorList>
            <person name="Sorbara M.T."/>
            <person name="Littmann E.R."/>
            <person name="Fontana E."/>
            <person name="Moody T.U."/>
            <person name="Kohout C.E."/>
            <person name="Gjonbalaj M."/>
            <person name="Eaton V."/>
            <person name="Seok R."/>
            <person name="Leiner I.M."/>
            <person name="Pamer E.G."/>
        </authorList>
    </citation>
    <scope>NUCLEOTIDE SEQUENCE [LARGE SCALE GENOMIC DNA]</scope>
    <source>
        <strain evidence="6 12">MSK.14.57</strain>
    </source>
</reference>
<organism evidence="3 8">
    <name type="scientific">Anaerostipes hadrus</name>
    <dbReference type="NCBI Taxonomy" id="649756"/>
    <lineage>
        <taxon>Bacteria</taxon>
        <taxon>Bacillati</taxon>
        <taxon>Bacillota</taxon>
        <taxon>Clostridia</taxon>
        <taxon>Lachnospirales</taxon>
        <taxon>Lachnospiraceae</taxon>
        <taxon>Anaerostipes</taxon>
    </lineage>
</organism>
<dbReference type="Gene3D" id="1.10.1220.10">
    <property type="entry name" value="Met repressor-like"/>
    <property type="match status" value="1"/>
</dbReference>
<dbReference type="EMBL" id="CYXT01000011">
    <property type="protein sequence ID" value="CUM96193.1"/>
    <property type="molecule type" value="Genomic_DNA"/>
</dbReference>
<name>D4MZ00_ANAHA</name>
<dbReference type="EMBL" id="CP132968">
    <property type="protein sequence ID" value="WMD15863.1"/>
    <property type="molecule type" value="Genomic_DNA"/>
</dbReference>
<dbReference type="EMBL" id="JAAITB010000036">
    <property type="protein sequence ID" value="NSJ80653.1"/>
    <property type="molecule type" value="Genomic_DNA"/>
</dbReference>
<dbReference type="RefSeq" id="WP_008391651.1">
    <property type="nucleotide sequence ID" value="NC_021016.1"/>
</dbReference>
<dbReference type="SUPFAM" id="SSF143100">
    <property type="entry name" value="TTHA1013/TTHA0281-like"/>
    <property type="match status" value="1"/>
</dbReference>
<dbReference type="Proteomes" id="UP000188159">
    <property type="component" value="Chromosome"/>
</dbReference>
<dbReference type="EMBL" id="FP929061">
    <property type="protein sequence ID" value="CBL37845.1"/>
    <property type="molecule type" value="Genomic_DNA"/>
</dbReference>
<evidence type="ECO:0000313" key="10">
    <source>
        <dbReference type="Proteomes" id="UP000095598"/>
    </source>
</evidence>
<dbReference type="InterPro" id="IPR051404">
    <property type="entry name" value="TA_system_antitoxin"/>
</dbReference>
<dbReference type="InterPro" id="IPR031807">
    <property type="entry name" value="HicB-like"/>
</dbReference>
<dbReference type="PANTHER" id="PTHR34504:SF2">
    <property type="entry name" value="UPF0150 PROTEIN SSL0259"/>
    <property type="match status" value="1"/>
</dbReference>
<reference evidence="2 11" key="4">
    <citation type="journal article" date="2016" name="Sci. Rep.">
        <title>Accelerated dysbiosis of gut microbiota during aggravation of DSS-induced colitis by a butyrate-producing bacterium.</title>
        <authorList>
            <person name="Zhang Q."/>
            <person name="Wu Y."/>
            <person name="Wang J."/>
            <person name="Wu G."/>
            <person name="Long W."/>
            <person name="Xue Z."/>
            <person name="Wang L."/>
            <person name="Zhang X."/>
            <person name="Pang X."/>
            <person name="Zhao Y."/>
            <person name="Zhao L."/>
            <person name="Zhang C."/>
        </authorList>
    </citation>
    <scope>NUCLEOTIDE SEQUENCE [LARGE SCALE GENOMIC DNA]</scope>
    <source>
        <strain evidence="2 11">BPB5</strain>
    </source>
</reference>
<dbReference type="GO" id="GO:0006355">
    <property type="term" value="P:regulation of DNA-templated transcription"/>
    <property type="evidence" value="ECO:0007669"/>
    <property type="project" value="InterPro"/>
</dbReference>
<dbReference type="SUPFAM" id="SSF47598">
    <property type="entry name" value="Ribbon-helix-helix"/>
    <property type="match status" value="1"/>
</dbReference>
<evidence type="ECO:0000313" key="3">
    <source>
        <dbReference type="EMBL" id="CBL37845.1"/>
    </source>
</evidence>
<dbReference type="InterPro" id="IPR013321">
    <property type="entry name" value="Arc_rbn_hlx_hlx"/>
</dbReference>
<protein>
    <submittedName>
        <fullName evidence="2">Antitoxin HicB</fullName>
    </submittedName>
    <submittedName>
        <fullName evidence="6 7">Toxin-antitoxin system HicB family antitoxin</fullName>
    </submittedName>
    <submittedName>
        <fullName evidence="3">Uncharacterized conserved protein</fullName>
    </submittedName>
    <submittedName>
        <fullName evidence="4">Uncharacterized protein encoded in hypervariable junctions of pilus gene clusters</fullName>
    </submittedName>
</protein>
<evidence type="ECO:0000313" key="6">
    <source>
        <dbReference type="EMBL" id="NSJ80653.1"/>
    </source>
</evidence>
<reference evidence="3 8" key="2">
    <citation type="submission" date="2010-03" db="EMBL/GenBank/DDBJ databases">
        <authorList>
            <person name="Pajon A."/>
        </authorList>
    </citation>
    <scope>NUCLEOTIDE SEQUENCE [LARGE SCALE GENOMIC DNA]</scope>
    <source>
        <strain evidence="3 8">SSC/2</strain>
    </source>
</reference>
<evidence type="ECO:0000313" key="9">
    <source>
        <dbReference type="Proteomes" id="UP000095553"/>
    </source>
</evidence>
<evidence type="ECO:0000313" key="4">
    <source>
        <dbReference type="EMBL" id="CUM96193.1"/>
    </source>
</evidence>
<dbReference type="Proteomes" id="UP000095553">
    <property type="component" value="Unassembled WGS sequence"/>
</dbReference>
<dbReference type="InterPro" id="IPR035069">
    <property type="entry name" value="TTHA1013/TTHA0281-like"/>
</dbReference>
<dbReference type="GeneID" id="92741886"/>
<reference evidence="6" key="6">
    <citation type="submission" date="2020-02" db="EMBL/GenBank/DDBJ databases">
        <authorList>
            <person name="Littmann E."/>
            <person name="Sorbara M."/>
        </authorList>
    </citation>
    <scope>NUCLEOTIDE SEQUENCE</scope>
    <source>
        <strain evidence="6">MSK.14.57</strain>
    </source>
</reference>
<evidence type="ECO:0000313" key="5">
    <source>
        <dbReference type="EMBL" id="CUN08957.1"/>
    </source>
</evidence>
<dbReference type="Gene3D" id="3.30.160.250">
    <property type="match status" value="1"/>
</dbReference>
<dbReference type="Proteomes" id="UP001644750">
    <property type="component" value="Unassembled WGS sequence"/>
</dbReference>
<reference evidence="3 8" key="1">
    <citation type="submission" date="2010-03" db="EMBL/GenBank/DDBJ databases">
        <title>The genome sequence of Clostridiales sp. SSC/2.</title>
        <authorList>
            <consortium name="metaHIT consortium -- http://www.metahit.eu/"/>
            <person name="Pajon A."/>
            <person name="Turner K."/>
            <person name="Parkhill J."/>
            <person name="Duncan S."/>
            <person name="Flint H."/>
        </authorList>
    </citation>
    <scope>NUCLEOTIDE SEQUENCE [LARGE SCALE GENOMIC DNA]</scope>
    <source>
        <strain evidence="3 8">SSC/2</strain>
    </source>
</reference>
<sequence length="120" mass="13860">MKTLNEYMSMSYKMEIIEDQDEGGFVISYPDLPGCITCGETIESAMQNAKDAKREWIRAALEEGIEIYEPDSLENYSGQFKLRIPRSLHRSLAEHSQREGISMNQYCVYLLSKNDVMYSK</sequence>
<reference evidence="7" key="7">
    <citation type="submission" date="2023-08" db="EMBL/GenBank/DDBJ databases">
        <title>Complete Genome Sequences of butyrate producing Anaerostipes hadrus strains BA1 and GIF7 isolated from the terminal ileum of a healthy lean male.</title>
        <authorList>
            <person name="Low A."/>
            <person name="Sheludchenko M."/>
            <person name="Cheng H.E."/>
            <person name="Koh X.Q."/>
            <person name="Lee J."/>
        </authorList>
    </citation>
    <scope>NUCLEOTIDE SEQUENCE</scope>
    <source>
        <strain evidence="7">BA1</strain>
    </source>
</reference>
<dbReference type="EMBL" id="CYXY01000016">
    <property type="protein sequence ID" value="CUN08957.1"/>
    <property type="molecule type" value="Genomic_DNA"/>
</dbReference>
<evidence type="ECO:0000313" key="2">
    <source>
        <dbReference type="EMBL" id="AQP40108.1"/>
    </source>
</evidence>
<evidence type="ECO:0000259" key="1">
    <source>
        <dbReference type="Pfam" id="PF15919"/>
    </source>
</evidence>